<reference evidence="2" key="1">
    <citation type="submission" date="2016-10" db="EMBL/GenBank/DDBJ databases">
        <authorList>
            <person name="Varghese N."/>
            <person name="Submissions S."/>
        </authorList>
    </citation>
    <scope>NUCLEOTIDE SEQUENCE [LARGE SCALE GENOMIC DNA]</scope>
    <source>
        <strain evidence="2">DSM 3669</strain>
    </source>
</reference>
<gene>
    <name evidence="1" type="ORF">SAMN05660706_1373</name>
</gene>
<dbReference type="Proteomes" id="UP000199584">
    <property type="component" value="Unassembled WGS sequence"/>
</dbReference>
<dbReference type="STRING" id="39060.SAMN05660706_1373"/>
<name>A0A1I6EDP2_9FIRM</name>
<sequence>MQHTTNTRVVFADSMDEAREKYLAMNIKTHDPNAVLECYRVFELEDFDINEDFNFVGEISVSPEVMQTIRQDPERAYVLYYIEE</sequence>
<keyword evidence="2" id="KW-1185">Reference proteome</keyword>
<dbReference type="OrthoDB" id="1787030at2"/>
<evidence type="ECO:0000313" key="2">
    <source>
        <dbReference type="Proteomes" id="UP000199584"/>
    </source>
</evidence>
<protein>
    <submittedName>
        <fullName evidence="1">Uncharacterized protein</fullName>
    </submittedName>
</protein>
<proteinExistence type="predicted"/>
<dbReference type="AlphaFoldDB" id="A0A1I6EDP2"/>
<evidence type="ECO:0000313" key="1">
    <source>
        <dbReference type="EMBL" id="SFR15777.1"/>
    </source>
</evidence>
<dbReference type="RefSeq" id="WP_092487104.1">
    <property type="nucleotide sequence ID" value="NZ_FOYM01000037.1"/>
</dbReference>
<dbReference type="EMBL" id="FOYM01000037">
    <property type="protein sequence ID" value="SFR15777.1"/>
    <property type="molecule type" value="Genomic_DNA"/>
</dbReference>
<organism evidence="1 2">
    <name type="scientific">Desulfoscipio geothermicus DSM 3669</name>
    <dbReference type="NCBI Taxonomy" id="1121426"/>
    <lineage>
        <taxon>Bacteria</taxon>
        <taxon>Bacillati</taxon>
        <taxon>Bacillota</taxon>
        <taxon>Clostridia</taxon>
        <taxon>Eubacteriales</taxon>
        <taxon>Desulfallaceae</taxon>
        <taxon>Desulfoscipio</taxon>
    </lineage>
</organism>
<accession>A0A1I6EDP2</accession>